<dbReference type="STRING" id="1314773.A0A3N2PVU5"/>
<reference evidence="1 2" key="1">
    <citation type="journal article" date="2018" name="Mol. Ecol.">
        <title>The obligate alkalophilic soda-lake fungus Sodiomyces alkalinus has shifted to a protein diet.</title>
        <authorList>
            <person name="Grum-Grzhimaylo A.A."/>
            <person name="Falkoski D.L."/>
            <person name="van den Heuvel J."/>
            <person name="Valero-Jimenez C.A."/>
            <person name="Min B."/>
            <person name="Choi I.G."/>
            <person name="Lipzen A."/>
            <person name="Daum C.G."/>
            <person name="Aanen D.K."/>
            <person name="Tsang A."/>
            <person name="Henrissat B."/>
            <person name="Bilanenko E.N."/>
            <person name="de Vries R.P."/>
            <person name="van Kan J.A.L."/>
            <person name="Grigoriev I.V."/>
            <person name="Debets A.J.M."/>
        </authorList>
    </citation>
    <scope>NUCLEOTIDE SEQUENCE [LARGE SCALE GENOMIC DNA]</scope>
    <source>
        <strain evidence="1 2">F11</strain>
    </source>
</reference>
<keyword evidence="2" id="KW-1185">Reference proteome</keyword>
<dbReference type="GeneID" id="39580396"/>
<name>A0A3N2PVU5_SODAK</name>
<sequence length="83" mass="9306">MSLTLDLARIRGLLDENGDLQNIERLLSTFPSDFSGRKGMFYFTVDYNMAVYFASYAKRRANCEAEVIVCIASPIQAIESEGT</sequence>
<dbReference type="Proteomes" id="UP000272025">
    <property type="component" value="Unassembled WGS sequence"/>
</dbReference>
<organism evidence="1 2">
    <name type="scientific">Sodiomyces alkalinus (strain CBS 110278 / VKM F-3762 / F11)</name>
    <name type="common">Alkaliphilic filamentous fungus</name>
    <dbReference type="NCBI Taxonomy" id="1314773"/>
    <lineage>
        <taxon>Eukaryota</taxon>
        <taxon>Fungi</taxon>
        <taxon>Dikarya</taxon>
        <taxon>Ascomycota</taxon>
        <taxon>Pezizomycotina</taxon>
        <taxon>Sordariomycetes</taxon>
        <taxon>Hypocreomycetidae</taxon>
        <taxon>Glomerellales</taxon>
        <taxon>Plectosphaerellaceae</taxon>
        <taxon>Sodiomyces</taxon>
    </lineage>
</organism>
<dbReference type="AlphaFoldDB" id="A0A3N2PVU5"/>
<dbReference type="RefSeq" id="XP_028466431.1">
    <property type="nucleotide sequence ID" value="XM_028611918.1"/>
</dbReference>
<evidence type="ECO:0000313" key="2">
    <source>
        <dbReference type="Proteomes" id="UP000272025"/>
    </source>
</evidence>
<dbReference type="OrthoDB" id="5429780at2759"/>
<protein>
    <submittedName>
        <fullName evidence="1">Uncharacterized protein</fullName>
    </submittedName>
</protein>
<evidence type="ECO:0000313" key="1">
    <source>
        <dbReference type="EMBL" id="ROT38625.1"/>
    </source>
</evidence>
<proteinExistence type="predicted"/>
<accession>A0A3N2PVU5</accession>
<gene>
    <name evidence="1" type="ORF">SODALDRAFT_333236</name>
</gene>
<dbReference type="EMBL" id="ML119055">
    <property type="protein sequence ID" value="ROT38625.1"/>
    <property type="molecule type" value="Genomic_DNA"/>
</dbReference>